<proteinExistence type="predicted"/>
<dbReference type="EMBL" id="JBANRG010000035">
    <property type="protein sequence ID" value="KAK7449792.1"/>
    <property type="molecule type" value="Genomic_DNA"/>
</dbReference>
<keyword evidence="3" id="KW-1185">Reference proteome</keyword>
<feature type="region of interest" description="Disordered" evidence="1">
    <location>
        <begin position="252"/>
        <end position="277"/>
    </location>
</feature>
<feature type="region of interest" description="Disordered" evidence="1">
    <location>
        <begin position="131"/>
        <end position="158"/>
    </location>
</feature>
<gene>
    <name evidence="2" type="ORF">VKT23_013268</name>
</gene>
<name>A0ABR1J6T3_9AGAR</name>
<reference evidence="2 3" key="1">
    <citation type="submission" date="2024-01" db="EMBL/GenBank/DDBJ databases">
        <title>A draft genome for the cacao thread blight pathogen Marasmiellus scandens.</title>
        <authorList>
            <person name="Baruah I.K."/>
            <person name="Leung J."/>
            <person name="Bukari Y."/>
            <person name="Amoako-Attah I."/>
            <person name="Meinhardt L.W."/>
            <person name="Bailey B.A."/>
            <person name="Cohen S.P."/>
        </authorList>
    </citation>
    <scope>NUCLEOTIDE SEQUENCE [LARGE SCALE GENOMIC DNA]</scope>
    <source>
        <strain evidence="2 3">GH-19</strain>
    </source>
</reference>
<evidence type="ECO:0000256" key="1">
    <source>
        <dbReference type="SAM" id="MobiDB-lite"/>
    </source>
</evidence>
<sequence>MQYFDPDAGPSWSLSVDSVSSAQMPITEWDVLFDSERFEEIDDEGNVVPREPIDCDLDTENALYDAFTPHIEETLMDEVIDTFSSPRFSIREGMDNGLALSSTRRLASSNSQMGLSLLRFASALPHSFTTRLLGPNSAYPSSDTFSSRRHSGTTNPRANESLYHYQKLFLRALSQAASVKSRHHRKPKENVSGGSSSRRKTRPYKETTSRYRGRGSGRSIPTMSAAVKTRLRMDLEDYRDSSASFGRQFFGDVGPGPGSTPTSESGSGFGFEPRMTPMEDEDLQGTIEVVEDDSSAGFIMQVEALSDRFSGAFISER</sequence>
<protein>
    <submittedName>
        <fullName evidence="2">Uncharacterized protein</fullName>
    </submittedName>
</protein>
<evidence type="ECO:0000313" key="3">
    <source>
        <dbReference type="Proteomes" id="UP001498398"/>
    </source>
</evidence>
<organism evidence="2 3">
    <name type="scientific">Marasmiellus scandens</name>
    <dbReference type="NCBI Taxonomy" id="2682957"/>
    <lineage>
        <taxon>Eukaryota</taxon>
        <taxon>Fungi</taxon>
        <taxon>Dikarya</taxon>
        <taxon>Basidiomycota</taxon>
        <taxon>Agaricomycotina</taxon>
        <taxon>Agaricomycetes</taxon>
        <taxon>Agaricomycetidae</taxon>
        <taxon>Agaricales</taxon>
        <taxon>Marasmiineae</taxon>
        <taxon>Omphalotaceae</taxon>
        <taxon>Marasmiellus</taxon>
    </lineage>
</organism>
<dbReference type="Proteomes" id="UP001498398">
    <property type="component" value="Unassembled WGS sequence"/>
</dbReference>
<comment type="caution">
    <text evidence="2">The sequence shown here is derived from an EMBL/GenBank/DDBJ whole genome shotgun (WGS) entry which is preliminary data.</text>
</comment>
<feature type="compositionally biased region" description="Low complexity" evidence="1">
    <location>
        <begin position="259"/>
        <end position="273"/>
    </location>
</feature>
<feature type="region of interest" description="Disordered" evidence="1">
    <location>
        <begin position="176"/>
        <end position="220"/>
    </location>
</feature>
<evidence type="ECO:0000313" key="2">
    <source>
        <dbReference type="EMBL" id="KAK7449792.1"/>
    </source>
</evidence>
<accession>A0ABR1J6T3</accession>